<dbReference type="EMBL" id="AK416935">
    <property type="protein sequence ID" value="BAN20150.1"/>
    <property type="molecule type" value="mRNA"/>
</dbReference>
<dbReference type="InterPro" id="IPR031941">
    <property type="entry name" value="DUF4773"/>
</dbReference>
<feature type="domain" description="DUF4773" evidence="3">
    <location>
        <begin position="47"/>
        <end position="156"/>
    </location>
</feature>
<dbReference type="Pfam" id="PF15998">
    <property type="entry name" value="DUF4773"/>
    <property type="match status" value="1"/>
</dbReference>
<name>R4WHV4_RIPPE</name>
<feature type="chain" id="PRO_5004381331" description="DUF4773 domain-containing protein" evidence="2">
    <location>
        <begin position="25"/>
        <end position="245"/>
    </location>
</feature>
<evidence type="ECO:0000256" key="1">
    <source>
        <dbReference type="SAM" id="MobiDB-lite"/>
    </source>
</evidence>
<evidence type="ECO:0000313" key="4">
    <source>
        <dbReference type="EMBL" id="BAN20150.1"/>
    </source>
</evidence>
<feature type="region of interest" description="Disordered" evidence="1">
    <location>
        <begin position="184"/>
        <end position="218"/>
    </location>
</feature>
<accession>R4WHV4</accession>
<reference evidence="4" key="1">
    <citation type="journal article" date="2013" name="PLoS ONE">
        <title>Gene expression in gut symbiotic organ of stinkbug affected by extracellular bacterial symbiont.</title>
        <authorList>
            <person name="Futahashi R."/>
            <person name="Tanaka K."/>
            <person name="Tanahashi M."/>
            <person name="Nikoh N."/>
            <person name="Kikuchi Y."/>
            <person name="Lee B.L."/>
            <person name="Fukatsu T."/>
        </authorList>
    </citation>
    <scope>NUCLEOTIDE SEQUENCE</scope>
    <source>
        <tissue evidence="4">Midgut</tissue>
    </source>
</reference>
<proteinExistence type="evidence at transcript level"/>
<evidence type="ECO:0000256" key="2">
    <source>
        <dbReference type="SAM" id="SignalP"/>
    </source>
</evidence>
<keyword evidence="2" id="KW-0732">Signal</keyword>
<sequence length="245" mass="27779">MNNLLGLLGSVLLISCLRISASTAVDNRYENYGFLQPDDLEALNDLCECKNGLCSCCIEMQKFKACSKMEIVENRDDEEKLSYKLKLTILVNGQEMVSQSFPVSDIPPLCYEAEGLEICTKIAIRREMSDFKACASLQLKVNKKLIHEQEMYCIDIPSSKSANYENISNMPYGSVITRRRIGRLTPPNDRRSGYDNFADTGSGASQQARVSESFEIDPPHIIDPIHDYSLKRIDRNDDNDQWADW</sequence>
<organism evidence="4">
    <name type="scientific">Riptortus pedestris</name>
    <name type="common">Bean bug</name>
    <dbReference type="NCBI Taxonomy" id="329032"/>
    <lineage>
        <taxon>Eukaryota</taxon>
        <taxon>Metazoa</taxon>
        <taxon>Ecdysozoa</taxon>
        <taxon>Arthropoda</taxon>
        <taxon>Hexapoda</taxon>
        <taxon>Insecta</taxon>
        <taxon>Pterygota</taxon>
        <taxon>Neoptera</taxon>
        <taxon>Paraneoptera</taxon>
        <taxon>Hemiptera</taxon>
        <taxon>Heteroptera</taxon>
        <taxon>Panheteroptera</taxon>
        <taxon>Pentatomomorpha</taxon>
        <taxon>Coreoidea</taxon>
        <taxon>Alydidae</taxon>
        <taxon>Riptortus</taxon>
    </lineage>
</organism>
<feature type="signal peptide" evidence="2">
    <location>
        <begin position="1"/>
        <end position="24"/>
    </location>
</feature>
<dbReference type="AlphaFoldDB" id="R4WHV4"/>
<evidence type="ECO:0000259" key="3">
    <source>
        <dbReference type="Pfam" id="PF15998"/>
    </source>
</evidence>
<protein>
    <recommendedName>
        <fullName evidence="3">DUF4773 domain-containing protein</fullName>
    </recommendedName>
</protein>